<reference evidence="1" key="1">
    <citation type="submission" date="2023-04" db="EMBL/GenBank/DDBJ databases">
        <title>Draft Genome sequencing of Naganishia species isolated from polar environments using Oxford Nanopore Technology.</title>
        <authorList>
            <person name="Leo P."/>
            <person name="Venkateswaran K."/>
        </authorList>
    </citation>
    <scope>NUCLEOTIDE SEQUENCE</scope>
    <source>
        <strain evidence="1">MNA-CCFEE 5425</strain>
    </source>
</reference>
<dbReference type="EMBL" id="JASBWU010000002">
    <property type="protein sequence ID" value="KAJ9124220.1"/>
    <property type="molecule type" value="Genomic_DNA"/>
</dbReference>
<dbReference type="Proteomes" id="UP001243375">
    <property type="component" value="Unassembled WGS sequence"/>
</dbReference>
<organism evidence="1 2">
    <name type="scientific">Naganishia vaughanmartiniae</name>
    <dbReference type="NCBI Taxonomy" id="1424756"/>
    <lineage>
        <taxon>Eukaryota</taxon>
        <taxon>Fungi</taxon>
        <taxon>Dikarya</taxon>
        <taxon>Basidiomycota</taxon>
        <taxon>Agaricomycotina</taxon>
        <taxon>Tremellomycetes</taxon>
        <taxon>Filobasidiales</taxon>
        <taxon>Filobasidiaceae</taxon>
        <taxon>Naganishia</taxon>
    </lineage>
</organism>
<evidence type="ECO:0000313" key="1">
    <source>
        <dbReference type="EMBL" id="KAJ9124220.1"/>
    </source>
</evidence>
<keyword evidence="2" id="KW-1185">Reference proteome</keyword>
<name>A0ACC2XKS8_9TREE</name>
<gene>
    <name evidence="1" type="ORF">QFC22_001018</name>
</gene>
<sequence length="983" mass="110004">MVNPSTEGSAANKLASAKRARFSPESVDALVNSLERLRLNQPKAVSQTAHVYEPLESHTTDTDSDNGASSKQRIITSWKMQEHLYRRKDCPFPTLARGLFTTIEESILQDHQESGKGGKKTRIVARGYDKFFNIGEVPWTEWDNLAKYSEAPYDLTYKSNGCLILVSAISESEVLVTSKHSLGTTILPKETAHPTTSDAPPVDQPPSAKNKEASSATLPASVSKTDPPDMLEKTPIFDLSTKSGQKKAAKHAAREAKKVEKANADRDRDLYQQTAKEEAEAKRQELHANGGADSAAPAHAEMGRRWLKQTLEKAGKKESDLAKALWDQNLTAVTELCDDDFEEHVLSTPQHLTGLHLHGLNLNTPHFATLSPEKVKAFAQEWGFIPTEFVRLNTLEEVKQYADKVAQEGKWRGEAIEGFVVRTTVKEINSKSDDGEPPYPPGSPFFFKIKFEEPYLMYRQWREITRSLMPLLKENCPGRKSREAFPWTQMGSKLKRPESAVYAEWCAEMMVKEPHLFDNYDKGVVRVRERFLQWTEGAGKNKWQSARKNSEHKAPKDAATKAIIVPVAVPGCGKTILGVALGRLFGFAHTQNDDIKQKKTAATFMKNIVELLKKNDVVYCDRNNHLPKHHEELSDLAVNQSFEDHGVRRIALVWDIDSHPYNKALRITSERILSRGENHQSLRPDPADQMRHEAVIRMFMSDFVPPEGGLFDDTIKLGLENSLEQNLRIAADGLCAIMPQLHQPTDAEISKALEEAQSYRPSVKKELQGKETPPPRYYGLSIELDLKQYVGDALASHSSAASDIKQDAEQFLGHLVANGRIVARPHVTIVHEKTVQEETPDEDAKTSTVGPAQRLWNTCEALRKMPSPALFEFDLTALLFNDRVMTLVVDHVRPHQIASSSTKSSGPEESTTQRVDRQHLLDVEKALCEDLKEVLHVTVGTREEGIQPYEARGLVEAWRRGDEGVKRVDLKGLSGIGRVMGMS</sequence>
<accession>A0ACC2XKS8</accession>
<protein>
    <submittedName>
        <fullName evidence="1">Uncharacterized protein</fullName>
    </submittedName>
</protein>
<proteinExistence type="predicted"/>
<evidence type="ECO:0000313" key="2">
    <source>
        <dbReference type="Proteomes" id="UP001243375"/>
    </source>
</evidence>
<comment type="caution">
    <text evidence="1">The sequence shown here is derived from an EMBL/GenBank/DDBJ whole genome shotgun (WGS) entry which is preliminary data.</text>
</comment>